<comment type="similarity">
    <text evidence="3 14">Belongs to the HPrK/P family.</text>
</comment>
<evidence type="ECO:0000256" key="2">
    <source>
        <dbReference type="ARBA" id="ARBA00001946"/>
    </source>
</evidence>
<comment type="domain">
    <text evidence="14">The Walker A ATP-binding motif also binds Pi and PPi.</text>
</comment>
<evidence type="ECO:0000256" key="5">
    <source>
        <dbReference type="ARBA" id="ARBA00022527"/>
    </source>
</evidence>
<feature type="region of interest" description="Important for the catalytic mechanism of dephosphorylation" evidence="14">
    <location>
        <begin position="270"/>
        <end position="275"/>
    </location>
</feature>
<evidence type="ECO:0000259" key="15">
    <source>
        <dbReference type="Pfam" id="PF02603"/>
    </source>
</evidence>
<dbReference type="Pfam" id="PF02603">
    <property type="entry name" value="Hpr_kinase_N"/>
    <property type="match status" value="1"/>
</dbReference>
<gene>
    <name evidence="17" type="primary">hprK1</name>
    <name evidence="14" type="synonym">hprK</name>
    <name evidence="17" type="ordered locus">SNE_A05640</name>
</gene>
<feature type="binding site" evidence="14">
    <location>
        <position position="208"/>
    </location>
    <ligand>
        <name>Mg(2+)</name>
        <dbReference type="ChEBI" id="CHEBI:18420"/>
    </ligand>
</feature>
<dbReference type="InterPro" id="IPR003755">
    <property type="entry name" value="HPr(Ser)_kin/Pase"/>
</dbReference>
<evidence type="ECO:0000256" key="14">
    <source>
        <dbReference type="HAMAP-Rule" id="MF_01249"/>
    </source>
</evidence>
<dbReference type="Pfam" id="PF07475">
    <property type="entry name" value="Hpr_kinase_C"/>
    <property type="match status" value="1"/>
</dbReference>
<dbReference type="AlphaFoldDB" id="F8L6U3"/>
<evidence type="ECO:0000256" key="9">
    <source>
        <dbReference type="ARBA" id="ARBA00022777"/>
    </source>
</evidence>
<dbReference type="FunFam" id="3.40.50.300:FF:000174">
    <property type="entry name" value="HPr kinase/phosphorylase"/>
    <property type="match status" value="1"/>
</dbReference>
<evidence type="ECO:0000256" key="12">
    <source>
        <dbReference type="ARBA" id="ARBA00023268"/>
    </source>
</evidence>
<dbReference type="Proteomes" id="UP000000496">
    <property type="component" value="Chromosome gsn.131"/>
</dbReference>
<dbReference type="EC" id="2.7.11.-" evidence="14"/>
<dbReference type="HOGENOM" id="CLU_052030_0_1_0"/>
<evidence type="ECO:0000256" key="7">
    <source>
        <dbReference type="ARBA" id="ARBA00022723"/>
    </source>
</evidence>
<evidence type="ECO:0000259" key="16">
    <source>
        <dbReference type="Pfam" id="PF07475"/>
    </source>
</evidence>
<comment type="function">
    <text evidence="14">Catalyzes the ATP- as well as the pyrophosphate-dependent phosphorylation of a specific serine residue in HPr, a phosphocarrier protein of the phosphoenolpyruvate-dependent sugar phosphotransferase system (PTS). HprK/P also catalyzes the pyrophosphate-producing, inorganic phosphate-dependent dephosphorylation (phosphorolysis) of seryl-phosphorylated HPr (P-Ser-HPr).</text>
</comment>
<evidence type="ECO:0000256" key="13">
    <source>
        <dbReference type="ARBA" id="ARBA00047657"/>
    </source>
</evidence>
<dbReference type="eggNOG" id="COG1493">
    <property type="taxonomic scope" value="Bacteria"/>
</dbReference>
<keyword evidence="9 14" id="KW-0418">Kinase</keyword>
<feature type="domain" description="HPr kinase/phosphorylase C-terminal" evidence="16">
    <location>
        <begin position="137"/>
        <end position="303"/>
    </location>
</feature>
<feature type="active site" evidence="14">
    <location>
        <position position="165"/>
    </location>
</feature>
<evidence type="ECO:0000313" key="17">
    <source>
        <dbReference type="EMBL" id="CCB88441.1"/>
    </source>
</evidence>
<feature type="active site" evidence="14">
    <location>
        <position position="249"/>
    </location>
</feature>
<dbReference type="GO" id="GO:0000155">
    <property type="term" value="F:phosphorelay sensor kinase activity"/>
    <property type="evidence" value="ECO:0007669"/>
    <property type="project" value="InterPro"/>
</dbReference>
<dbReference type="InterPro" id="IPR011126">
    <property type="entry name" value="Hpr_kin/Pase_Hpr_N"/>
</dbReference>
<evidence type="ECO:0000256" key="1">
    <source>
        <dbReference type="ARBA" id="ARBA00001120"/>
    </source>
</evidence>
<dbReference type="RefSeq" id="WP_013942908.1">
    <property type="nucleotide sequence ID" value="NC_015713.1"/>
</dbReference>
<evidence type="ECO:0000256" key="3">
    <source>
        <dbReference type="ARBA" id="ARBA00006883"/>
    </source>
</evidence>
<evidence type="ECO:0000256" key="8">
    <source>
        <dbReference type="ARBA" id="ARBA00022741"/>
    </source>
</evidence>
<dbReference type="OrthoDB" id="9778803at2"/>
<dbReference type="InterPro" id="IPR027417">
    <property type="entry name" value="P-loop_NTPase"/>
</dbReference>
<dbReference type="GO" id="GO:0006109">
    <property type="term" value="P:regulation of carbohydrate metabolic process"/>
    <property type="evidence" value="ECO:0007669"/>
    <property type="project" value="UniProtKB-UniRule"/>
</dbReference>
<dbReference type="PANTHER" id="PTHR30305">
    <property type="entry name" value="PROTEIN YJDM-RELATED"/>
    <property type="match status" value="1"/>
</dbReference>
<comment type="caution">
    <text evidence="14">Lacks conserved residue(s) required for the propagation of feature annotation.</text>
</comment>
<dbReference type="EC" id="2.7.4.-" evidence="14"/>
<comment type="cofactor">
    <cofactor evidence="2 14">
        <name>Mg(2+)</name>
        <dbReference type="ChEBI" id="CHEBI:18420"/>
    </cofactor>
</comment>
<name>F8L6U3_SIMNZ</name>
<protein>
    <recommendedName>
        <fullName evidence="14">HPr kinase/phosphorylase</fullName>
        <shortName evidence="14">HPrK/P</shortName>
        <ecNumber evidence="14">2.7.11.-</ecNumber>
        <ecNumber evidence="14">2.7.4.-</ecNumber>
    </recommendedName>
    <alternativeName>
        <fullName evidence="14">HPr(Ser) kinase/phosphorylase</fullName>
    </alternativeName>
</protein>
<feature type="binding site" evidence="14">
    <location>
        <position position="166"/>
    </location>
    <ligand>
        <name>Mg(2+)</name>
        <dbReference type="ChEBI" id="CHEBI:18420"/>
    </ligand>
</feature>
<accession>F8L6U3</accession>
<organism evidence="17 18">
    <name type="scientific">Simkania negevensis (strain ATCC VR-1471 / DSM 27360 / Z)</name>
    <dbReference type="NCBI Taxonomy" id="331113"/>
    <lineage>
        <taxon>Bacteria</taxon>
        <taxon>Pseudomonadati</taxon>
        <taxon>Chlamydiota</taxon>
        <taxon>Chlamydiia</taxon>
        <taxon>Parachlamydiales</taxon>
        <taxon>Simkaniaceae</taxon>
        <taxon>Simkania</taxon>
    </lineage>
</organism>
<dbReference type="EMBL" id="FR872582">
    <property type="protein sequence ID" value="CCB88441.1"/>
    <property type="molecule type" value="Genomic_DNA"/>
</dbReference>
<dbReference type="InterPro" id="IPR028979">
    <property type="entry name" value="Ser_kin/Pase_Hpr-like_N_sf"/>
</dbReference>
<keyword evidence="18" id="KW-1185">Reference proteome</keyword>
<dbReference type="CDD" id="cd01918">
    <property type="entry name" value="HprK_C"/>
    <property type="match status" value="1"/>
</dbReference>
<dbReference type="GO" id="GO:0004712">
    <property type="term" value="F:protein serine/threonine/tyrosine kinase activity"/>
    <property type="evidence" value="ECO:0007669"/>
    <property type="project" value="UniProtKB-UniRule"/>
</dbReference>
<evidence type="ECO:0000256" key="6">
    <source>
        <dbReference type="ARBA" id="ARBA00022679"/>
    </source>
</evidence>
<keyword evidence="5 14" id="KW-0723">Serine/threonine-protein kinase</keyword>
<dbReference type="STRING" id="331113.SNE_A05640"/>
<keyword evidence="7 14" id="KW-0479">Metal-binding</keyword>
<reference evidence="17 18" key="1">
    <citation type="journal article" date="2011" name="Mol. Biol. Evol.">
        <title>Unity in variety--the pan-genome of the Chlamydiae.</title>
        <authorList>
            <person name="Collingro A."/>
            <person name="Tischler P."/>
            <person name="Weinmaier T."/>
            <person name="Penz T."/>
            <person name="Heinz E."/>
            <person name="Brunham R.C."/>
            <person name="Read T.D."/>
            <person name="Bavoil P.M."/>
            <person name="Sachse K."/>
            <person name="Kahane S."/>
            <person name="Friedman M.G."/>
            <person name="Rattei T."/>
            <person name="Myers G.S."/>
            <person name="Horn M."/>
        </authorList>
    </citation>
    <scope>NUCLEOTIDE SEQUENCE [LARGE SCALE GENOMIC DNA]</scope>
    <source>
        <strain evidence="18">ATCC VR-1471 / Z</strain>
    </source>
</reference>
<keyword evidence="8 14" id="KW-0547">Nucleotide-binding</keyword>
<dbReference type="SUPFAM" id="SSF75138">
    <property type="entry name" value="HprK N-terminal domain-like"/>
    <property type="match status" value="1"/>
</dbReference>
<evidence type="ECO:0000256" key="11">
    <source>
        <dbReference type="ARBA" id="ARBA00022842"/>
    </source>
</evidence>
<keyword evidence="11 14" id="KW-0460">Magnesium</keyword>
<dbReference type="GO" id="GO:0004674">
    <property type="term" value="F:protein serine/threonine kinase activity"/>
    <property type="evidence" value="ECO:0007669"/>
    <property type="project" value="UniProtKB-KW"/>
</dbReference>
<dbReference type="GO" id="GO:0005524">
    <property type="term" value="F:ATP binding"/>
    <property type="evidence" value="ECO:0007669"/>
    <property type="project" value="UniProtKB-UniRule"/>
</dbReference>
<dbReference type="InterPro" id="IPR011104">
    <property type="entry name" value="Hpr_kin/Pase_C"/>
</dbReference>
<dbReference type="Gene3D" id="3.40.1390.20">
    <property type="entry name" value="HprK N-terminal domain-like"/>
    <property type="match status" value="1"/>
</dbReference>
<keyword evidence="10 14" id="KW-0067">ATP-binding</keyword>
<dbReference type="HAMAP" id="MF_01249">
    <property type="entry name" value="HPr_kinase"/>
    <property type="match status" value="1"/>
</dbReference>
<feature type="active site" evidence="14">
    <location>
        <position position="144"/>
    </location>
</feature>
<keyword evidence="12 14" id="KW-0511">Multifunctional enzyme</keyword>
<proteinExistence type="inferred from homology"/>
<evidence type="ECO:0000256" key="10">
    <source>
        <dbReference type="ARBA" id="ARBA00022840"/>
    </source>
</evidence>
<feature type="region of interest" description="Important for the catalytic mechanism of both phosphorylation and dephosphorylation" evidence="14">
    <location>
        <begin position="207"/>
        <end position="216"/>
    </location>
</feature>
<dbReference type="KEGG" id="sng:SNE_A05640"/>
<feature type="active site" description="Proton acceptor; for phosphorylation activity. Proton donor; for dephosphorylation activity" evidence="14">
    <location>
        <position position="183"/>
    </location>
</feature>
<dbReference type="PANTHER" id="PTHR30305:SF1">
    <property type="entry name" value="HPR KINASE_PHOSPHORYLASE"/>
    <property type="match status" value="1"/>
</dbReference>
<evidence type="ECO:0000256" key="4">
    <source>
        <dbReference type="ARBA" id="ARBA00011643"/>
    </source>
</evidence>
<comment type="subunit">
    <text evidence="4 14">Homohexamer.</text>
</comment>
<dbReference type="Gene3D" id="3.40.50.300">
    <property type="entry name" value="P-loop containing nucleotide triphosphate hydrolases"/>
    <property type="match status" value="1"/>
</dbReference>
<sequence length="321" mass="36616">MRRKPLRIQDLISDHGKTLGLFVDCPQEGMNKNISVPEIQRPGLSLTGYVKRKFNKRILLFGRIELEYLRDLASERRKERLEDVVTKDNPAVIVARGQRPPKELKEICQKLKIPLLRSGEKTMTLMSQLTLILSEVFSPIETVHGTLVEVFGIGVLIQGDSSVGKSEAALGLIERGHRLVSDDVVHLRKKDNRYLEGTGPELTRHLLEIRGIGIINIAHLYGAVSIRQSVRVEMIMDLEEWNDDHYYDRVGLEEKFKEILSLHIPSYVLPVKPGREVALLIETTVLNHRLKEMGYHSAKEFNIKLLETIAKRQRKGRLNVG</sequence>
<comment type="miscellaneous">
    <text evidence="14">Both phosphorylation and phosphorolysis are carried out by the same active site and suggest a common mechanism for both reactions.</text>
</comment>
<feature type="domain" description="HPr(Ser) kinase/phosphorylase N-terminal" evidence="15">
    <location>
        <begin position="7"/>
        <end position="133"/>
    </location>
</feature>
<dbReference type="NCBIfam" id="TIGR00679">
    <property type="entry name" value="hpr-ser"/>
    <property type="match status" value="1"/>
</dbReference>
<evidence type="ECO:0000313" key="18">
    <source>
        <dbReference type="Proteomes" id="UP000000496"/>
    </source>
</evidence>
<comment type="catalytic activity">
    <reaction evidence="13 14">
        <text>[HPr protein]-O-phospho-L-serine + phosphate + H(+) = [HPr protein]-L-serine + diphosphate</text>
        <dbReference type="Rhea" id="RHEA:46604"/>
        <dbReference type="Rhea" id="RHEA-COMP:11602"/>
        <dbReference type="Rhea" id="RHEA-COMP:11603"/>
        <dbReference type="ChEBI" id="CHEBI:15378"/>
        <dbReference type="ChEBI" id="CHEBI:29999"/>
        <dbReference type="ChEBI" id="CHEBI:33019"/>
        <dbReference type="ChEBI" id="CHEBI:43474"/>
        <dbReference type="ChEBI" id="CHEBI:83421"/>
    </reaction>
</comment>
<dbReference type="GO" id="GO:0000287">
    <property type="term" value="F:magnesium ion binding"/>
    <property type="evidence" value="ECO:0007669"/>
    <property type="project" value="UniProtKB-UniRule"/>
</dbReference>
<dbReference type="SUPFAM" id="SSF53795">
    <property type="entry name" value="PEP carboxykinase-like"/>
    <property type="match status" value="1"/>
</dbReference>
<comment type="catalytic activity">
    <reaction evidence="1 14">
        <text>[HPr protein]-L-serine + ATP = [HPr protein]-O-phospho-L-serine + ADP + H(+)</text>
        <dbReference type="Rhea" id="RHEA:46600"/>
        <dbReference type="Rhea" id="RHEA-COMP:11602"/>
        <dbReference type="Rhea" id="RHEA-COMP:11603"/>
        <dbReference type="ChEBI" id="CHEBI:15378"/>
        <dbReference type="ChEBI" id="CHEBI:29999"/>
        <dbReference type="ChEBI" id="CHEBI:30616"/>
        <dbReference type="ChEBI" id="CHEBI:83421"/>
        <dbReference type="ChEBI" id="CHEBI:456216"/>
    </reaction>
</comment>
<keyword evidence="6 14" id="KW-0808">Transferase</keyword>